<dbReference type="InterPro" id="IPR011333">
    <property type="entry name" value="SKP1/BTB/POZ_sf"/>
</dbReference>
<evidence type="ECO:0008006" key="3">
    <source>
        <dbReference type="Google" id="ProtNLM"/>
    </source>
</evidence>
<comment type="caution">
    <text evidence="1">The sequence shown here is derived from an EMBL/GenBank/DDBJ whole genome shotgun (WGS) entry which is preliminary data.</text>
</comment>
<gene>
    <name evidence="1" type="ORF">BGZ97_005473</name>
</gene>
<evidence type="ECO:0000313" key="1">
    <source>
        <dbReference type="EMBL" id="KAG0292914.1"/>
    </source>
</evidence>
<organism evidence="1 2">
    <name type="scientific">Linnemannia gamsii</name>
    <dbReference type="NCBI Taxonomy" id="64522"/>
    <lineage>
        <taxon>Eukaryota</taxon>
        <taxon>Fungi</taxon>
        <taxon>Fungi incertae sedis</taxon>
        <taxon>Mucoromycota</taxon>
        <taxon>Mortierellomycotina</taxon>
        <taxon>Mortierellomycetes</taxon>
        <taxon>Mortierellales</taxon>
        <taxon>Mortierellaceae</taxon>
        <taxon>Linnemannia</taxon>
    </lineage>
</organism>
<keyword evidence="2" id="KW-1185">Reference proteome</keyword>
<dbReference type="AlphaFoldDB" id="A0A9P6QQG4"/>
<dbReference type="EMBL" id="JAAAIN010002464">
    <property type="protein sequence ID" value="KAG0292914.1"/>
    <property type="molecule type" value="Genomic_DNA"/>
</dbReference>
<protein>
    <recommendedName>
        <fullName evidence="3">BTB domain-containing protein</fullName>
    </recommendedName>
</protein>
<dbReference type="Proteomes" id="UP000823405">
    <property type="component" value="Unassembled WGS sequence"/>
</dbReference>
<name>A0A9P6QQG4_9FUNG</name>
<evidence type="ECO:0000313" key="2">
    <source>
        <dbReference type="Proteomes" id="UP000823405"/>
    </source>
</evidence>
<dbReference type="Gene3D" id="3.30.710.10">
    <property type="entry name" value="Potassium Channel Kv1.1, Chain A"/>
    <property type="match status" value="1"/>
</dbReference>
<dbReference type="OrthoDB" id="6359816at2759"/>
<sequence>MPLTSATRHLELTLAVVSSRFDNLPGTRIITTESVLGLGEGTWSVSLQKIRDTLNAEVIWRRTDTSEKTFLNIKSMHIVPRSDFFNPVAVTMVHWYSYSPLCDAKASFLAEKVLTVDQYDFDIVLSTHFELSRSFASIPNTAFRPAGISDSASKLVSKERNLISLLLKDPSSVDVCFTFTSDKTYSNIGLWAHRCILSQYDSFSQLIQEAKTLESLSDMVLAEKVTDGDADVVADAESIDSFSINSMDTAPVPAVSASSVGTISRAPLVIKIETVSLATFCVMLYYIYTGDIDRTVHPDRFVLSDTKTVSLVWRNSAGKIEESVTWHPLDQNSPWRLKDVTWEELKEAAIHYGLKDLEAAAHRGLQSAE</sequence>
<proteinExistence type="predicted"/>
<reference evidence="1" key="1">
    <citation type="journal article" date="2020" name="Fungal Divers.">
        <title>Resolving the Mortierellaceae phylogeny through synthesis of multi-gene phylogenetics and phylogenomics.</title>
        <authorList>
            <person name="Vandepol N."/>
            <person name="Liber J."/>
            <person name="Desiro A."/>
            <person name="Na H."/>
            <person name="Kennedy M."/>
            <person name="Barry K."/>
            <person name="Grigoriev I.V."/>
            <person name="Miller A.N."/>
            <person name="O'Donnell K."/>
            <person name="Stajich J.E."/>
            <person name="Bonito G."/>
        </authorList>
    </citation>
    <scope>NUCLEOTIDE SEQUENCE</scope>
    <source>
        <strain evidence="1">NVP60</strain>
    </source>
</reference>
<accession>A0A9P6QQG4</accession>